<accession>A0A9X3UMA2</accession>
<dbReference type="Proteomes" id="UP001151234">
    <property type="component" value="Unassembled WGS sequence"/>
</dbReference>
<dbReference type="GO" id="GO:0006351">
    <property type="term" value="P:DNA-templated transcription"/>
    <property type="evidence" value="ECO:0007669"/>
    <property type="project" value="TreeGrafter"/>
</dbReference>
<keyword evidence="3" id="KW-0238">DNA-binding</keyword>
<gene>
    <name evidence="6" type="ORF">OQ273_20665</name>
</gene>
<evidence type="ECO:0000313" key="6">
    <source>
        <dbReference type="EMBL" id="MDA5400999.1"/>
    </source>
</evidence>
<protein>
    <submittedName>
        <fullName evidence="6">LysR family transcriptional regulator</fullName>
    </submittedName>
</protein>
<reference evidence="6" key="1">
    <citation type="submission" date="2022-11" db="EMBL/GenBank/DDBJ databases">
        <title>Draft genome sequence of Hoeflea poritis E7-10 and Hoeflea prorocentri PM5-8, separated from scleractinian coral Porites lutea and marine dinoflagellate.</title>
        <authorList>
            <person name="Zhang G."/>
            <person name="Wei Q."/>
            <person name="Cai L."/>
        </authorList>
    </citation>
    <scope>NUCLEOTIDE SEQUENCE</scope>
    <source>
        <strain evidence="6">PM5-8</strain>
    </source>
</reference>
<dbReference type="InterPro" id="IPR058163">
    <property type="entry name" value="LysR-type_TF_proteobact-type"/>
</dbReference>
<evidence type="ECO:0000256" key="3">
    <source>
        <dbReference type="ARBA" id="ARBA00023125"/>
    </source>
</evidence>
<sequence>MNEKWKWEDLRVFIAVARAGGLSMATQTTGLSAPTLGRRILALERALEMELFHRSQDGYTPTTAGYELLEIAEGVENEAAKVDRWRDRTQPSRKIRIAVGFWTGLFLAHKLSELRPKDGKADLVLITGIGEMDLQRRQANIGLRNRRPERLGLAGQRLVRVEFSIYGDKDYVETHPAAKARRRFWDCDWLTIFHDGPKPPSAAWLDTHLERDAVLTCNSPAALMAALTTGTGLAVLPCFIGDASPRLVRCSEPIAELAHDQWLVSHDEDRHEPHITDVIRSIADLIRRHRRLFEGGAVASPAQG</sequence>
<dbReference type="AlphaFoldDB" id="A0A9X3UMA2"/>
<keyword evidence="7" id="KW-1185">Reference proteome</keyword>
<dbReference type="RefSeq" id="WP_267992812.1">
    <property type="nucleotide sequence ID" value="NZ_JAPJZI010000001.1"/>
</dbReference>
<dbReference type="PANTHER" id="PTHR30537:SF3">
    <property type="entry name" value="TRANSCRIPTIONAL REGULATORY PROTEIN"/>
    <property type="match status" value="1"/>
</dbReference>
<keyword evidence="2" id="KW-0805">Transcription regulation</keyword>
<dbReference type="PANTHER" id="PTHR30537">
    <property type="entry name" value="HTH-TYPE TRANSCRIPTIONAL REGULATOR"/>
    <property type="match status" value="1"/>
</dbReference>
<dbReference type="Pfam" id="PF03466">
    <property type="entry name" value="LysR_substrate"/>
    <property type="match status" value="1"/>
</dbReference>
<organism evidence="6 7">
    <name type="scientific">Hoeflea prorocentri</name>
    <dbReference type="NCBI Taxonomy" id="1922333"/>
    <lineage>
        <taxon>Bacteria</taxon>
        <taxon>Pseudomonadati</taxon>
        <taxon>Pseudomonadota</taxon>
        <taxon>Alphaproteobacteria</taxon>
        <taxon>Hyphomicrobiales</taxon>
        <taxon>Rhizobiaceae</taxon>
        <taxon>Hoeflea</taxon>
    </lineage>
</organism>
<comment type="similarity">
    <text evidence="1">Belongs to the LysR transcriptional regulatory family.</text>
</comment>
<dbReference type="InterPro" id="IPR000847">
    <property type="entry name" value="LysR_HTH_N"/>
</dbReference>
<evidence type="ECO:0000256" key="1">
    <source>
        <dbReference type="ARBA" id="ARBA00009437"/>
    </source>
</evidence>
<comment type="caution">
    <text evidence="6">The sequence shown here is derived from an EMBL/GenBank/DDBJ whole genome shotgun (WGS) entry which is preliminary data.</text>
</comment>
<dbReference type="InterPro" id="IPR005119">
    <property type="entry name" value="LysR_subst-bd"/>
</dbReference>
<keyword evidence="4" id="KW-0804">Transcription</keyword>
<dbReference type="SUPFAM" id="SSF46785">
    <property type="entry name" value="Winged helix' DNA-binding domain"/>
    <property type="match status" value="1"/>
</dbReference>
<name>A0A9X3UMA2_9HYPH</name>
<evidence type="ECO:0000256" key="2">
    <source>
        <dbReference type="ARBA" id="ARBA00023015"/>
    </source>
</evidence>
<proteinExistence type="inferred from homology"/>
<dbReference type="SUPFAM" id="SSF53850">
    <property type="entry name" value="Periplasmic binding protein-like II"/>
    <property type="match status" value="1"/>
</dbReference>
<dbReference type="Gene3D" id="3.40.190.290">
    <property type="match status" value="1"/>
</dbReference>
<dbReference type="Pfam" id="PF00126">
    <property type="entry name" value="HTH_1"/>
    <property type="match status" value="1"/>
</dbReference>
<dbReference type="GO" id="GO:0003700">
    <property type="term" value="F:DNA-binding transcription factor activity"/>
    <property type="evidence" value="ECO:0007669"/>
    <property type="project" value="InterPro"/>
</dbReference>
<dbReference type="GO" id="GO:0043565">
    <property type="term" value="F:sequence-specific DNA binding"/>
    <property type="evidence" value="ECO:0007669"/>
    <property type="project" value="TreeGrafter"/>
</dbReference>
<evidence type="ECO:0000256" key="4">
    <source>
        <dbReference type="ARBA" id="ARBA00023163"/>
    </source>
</evidence>
<dbReference type="Gene3D" id="1.10.10.10">
    <property type="entry name" value="Winged helix-like DNA-binding domain superfamily/Winged helix DNA-binding domain"/>
    <property type="match status" value="1"/>
</dbReference>
<dbReference type="InterPro" id="IPR036390">
    <property type="entry name" value="WH_DNA-bd_sf"/>
</dbReference>
<dbReference type="EMBL" id="JAPJZI010000001">
    <property type="protein sequence ID" value="MDA5400999.1"/>
    <property type="molecule type" value="Genomic_DNA"/>
</dbReference>
<evidence type="ECO:0000259" key="5">
    <source>
        <dbReference type="PROSITE" id="PS50931"/>
    </source>
</evidence>
<evidence type="ECO:0000313" key="7">
    <source>
        <dbReference type="Proteomes" id="UP001151234"/>
    </source>
</evidence>
<dbReference type="InterPro" id="IPR036388">
    <property type="entry name" value="WH-like_DNA-bd_sf"/>
</dbReference>
<dbReference type="PROSITE" id="PS50931">
    <property type="entry name" value="HTH_LYSR"/>
    <property type="match status" value="1"/>
</dbReference>
<feature type="domain" description="HTH lysR-type" evidence="5">
    <location>
        <begin position="5"/>
        <end position="62"/>
    </location>
</feature>